<keyword evidence="4" id="KW-1185">Reference proteome</keyword>
<gene>
    <name evidence="3" type="primary">lapB</name>
    <name evidence="3" type="ORF">LMG8286_00972</name>
</gene>
<keyword evidence="2" id="KW-0812">Transmembrane</keyword>
<accession>A0ABN7K665</accession>
<comment type="caution">
    <text evidence="3">The sequence shown here is derived from an EMBL/GenBank/DDBJ whole genome shotgun (WGS) entry which is preliminary data.</text>
</comment>
<dbReference type="SMART" id="SM00028">
    <property type="entry name" value="TPR"/>
    <property type="match status" value="2"/>
</dbReference>
<dbReference type="EMBL" id="CAJHOE010000002">
    <property type="protein sequence ID" value="CAD7287862.1"/>
    <property type="molecule type" value="Genomic_DNA"/>
</dbReference>
<feature type="repeat" description="TPR" evidence="1">
    <location>
        <begin position="72"/>
        <end position="105"/>
    </location>
</feature>
<evidence type="ECO:0000313" key="3">
    <source>
        <dbReference type="EMBL" id="CAD7287862.1"/>
    </source>
</evidence>
<sequence length="341" mass="38981">MDIFFIEHRDPIFGLVVLFAIILMVAILNYAWGVFRGKDEKRRLEKFIQKFEASNALSKEHKDMLSKLDVDAQSLCMLGSTFAKNGDFEKAIAVYVIALEKVQNKHEKELVLTELGQAYFKAGFLQNSMEVFLKSVELSPRNAIALRHLTMIDEKLKRYDDALDTLVALSELGIDVSANEAYIKALKILDDKALSPQEKVEQILEMKDEFKLLKRMCMQLYIRQDINLNNLNEFANLEDVIDLVYAQENAINLKDENYKALFKAKGVINERCDINGFELNVLKSLNDAGFNGAGLSFNYVCKHCKNSFPMHFYRCPMCHELGSVKILPHITEVANENSMPF</sequence>
<name>A0ABN7K665_9BACT</name>
<protein>
    <submittedName>
        <fullName evidence="3">Lipopolysaccharide assembly protein B</fullName>
    </submittedName>
</protein>
<dbReference type="InterPro" id="IPR019734">
    <property type="entry name" value="TPR_rpt"/>
</dbReference>
<keyword evidence="2" id="KW-0472">Membrane</keyword>
<feature type="repeat" description="TPR" evidence="1">
    <location>
        <begin position="109"/>
        <end position="142"/>
    </location>
</feature>
<dbReference type="Proteomes" id="UP000789359">
    <property type="component" value="Unassembled WGS sequence"/>
</dbReference>
<keyword evidence="2" id="KW-1133">Transmembrane helix</keyword>
<dbReference type="InterPro" id="IPR011990">
    <property type="entry name" value="TPR-like_helical_dom_sf"/>
</dbReference>
<feature type="transmembrane region" description="Helical" evidence="2">
    <location>
        <begin position="12"/>
        <end position="35"/>
    </location>
</feature>
<keyword evidence="1" id="KW-0802">TPR repeat</keyword>
<dbReference type="PROSITE" id="PS50005">
    <property type="entry name" value="TPR"/>
    <property type="match status" value="2"/>
</dbReference>
<dbReference type="RefSeq" id="WP_230056754.1">
    <property type="nucleotide sequence ID" value="NZ_CAJHOE010000002.1"/>
</dbReference>
<dbReference type="Pfam" id="PF13181">
    <property type="entry name" value="TPR_8"/>
    <property type="match status" value="2"/>
</dbReference>
<proteinExistence type="predicted"/>
<evidence type="ECO:0000313" key="4">
    <source>
        <dbReference type="Proteomes" id="UP000789359"/>
    </source>
</evidence>
<dbReference type="SUPFAM" id="SSF48452">
    <property type="entry name" value="TPR-like"/>
    <property type="match status" value="1"/>
</dbReference>
<organism evidence="3 4">
    <name type="scientific">Campylobacter suis</name>
    <dbReference type="NCBI Taxonomy" id="2790657"/>
    <lineage>
        <taxon>Bacteria</taxon>
        <taxon>Pseudomonadati</taxon>
        <taxon>Campylobacterota</taxon>
        <taxon>Epsilonproteobacteria</taxon>
        <taxon>Campylobacterales</taxon>
        <taxon>Campylobacteraceae</taxon>
        <taxon>Campylobacter</taxon>
    </lineage>
</organism>
<evidence type="ECO:0000256" key="2">
    <source>
        <dbReference type="SAM" id="Phobius"/>
    </source>
</evidence>
<reference evidence="3 4" key="1">
    <citation type="submission" date="2020-11" db="EMBL/GenBank/DDBJ databases">
        <authorList>
            <person name="Peeters C."/>
        </authorList>
    </citation>
    <scope>NUCLEOTIDE SEQUENCE [LARGE SCALE GENOMIC DNA]</scope>
    <source>
        <strain evidence="3 4">LMG 8286</strain>
    </source>
</reference>
<dbReference type="Gene3D" id="1.25.40.10">
    <property type="entry name" value="Tetratricopeptide repeat domain"/>
    <property type="match status" value="1"/>
</dbReference>
<evidence type="ECO:0000256" key="1">
    <source>
        <dbReference type="PROSITE-ProRule" id="PRU00339"/>
    </source>
</evidence>